<gene>
    <name evidence="2" type="ORF">CK203_043966</name>
</gene>
<dbReference type="AlphaFoldDB" id="A0A438HTC4"/>
<feature type="signal peptide" evidence="1">
    <location>
        <begin position="1"/>
        <end position="26"/>
    </location>
</feature>
<evidence type="ECO:0000313" key="3">
    <source>
        <dbReference type="Proteomes" id="UP000288805"/>
    </source>
</evidence>
<proteinExistence type="predicted"/>
<name>A0A438HTC4_VITVI</name>
<dbReference type="Proteomes" id="UP000288805">
    <property type="component" value="Unassembled WGS sequence"/>
</dbReference>
<accession>A0A438HTC4</accession>
<keyword evidence="1" id="KW-0732">Signal</keyword>
<reference evidence="2 3" key="1">
    <citation type="journal article" date="2018" name="PLoS Genet.">
        <title>Population sequencing reveals clonal diversity and ancestral inbreeding in the grapevine cultivar Chardonnay.</title>
        <authorList>
            <person name="Roach M.J."/>
            <person name="Johnson D.L."/>
            <person name="Bohlmann J."/>
            <person name="van Vuuren H.J."/>
            <person name="Jones S.J."/>
            <person name="Pretorius I.S."/>
            <person name="Schmidt S.A."/>
            <person name="Borneman A.R."/>
        </authorList>
    </citation>
    <scope>NUCLEOTIDE SEQUENCE [LARGE SCALE GENOMIC DNA]</scope>
    <source>
        <strain evidence="3">cv. Chardonnay</strain>
        <tissue evidence="2">Leaf</tissue>
    </source>
</reference>
<evidence type="ECO:0000256" key="1">
    <source>
        <dbReference type="SAM" id="SignalP"/>
    </source>
</evidence>
<comment type="caution">
    <text evidence="2">The sequence shown here is derived from an EMBL/GenBank/DDBJ whole genome shotgun (WGS) entry which is preliminary data.</text>
</comment>
<evidence type="ECO:0000313" key="2">
    <source>
        <dbReference type="EMBL" id="RVW87721.1"/>
    </source>
</evidence>
<sequence>MLLSQALWKLTDVGLLTTLALRPLEGAASNEKVRREDNEILRQLKSAQVETTTTPKGLIHMMTVSRATCIVLLDDDLPPDDSDHTGPLYISVGCSSHLIHKAGAIPSSLHQKIKFIHDGKVIMTLEIEDFCRNFMAMSFDQHSSIVVLYMMRGMSFFPNIGLEQRQHEPSEFIVVIDHDLPFGLRISLADYFLRAPELQTHSKGGLLVDSVLFKKLSFSISSISYN</sequence>
<organism evidence="2 3">
    <name type="scientific">Vitis vinifera</name>
    <name type="common">Grape</name>
    <dbReference type="NCBI Taxonomy" id="29760"/>
    <lineage>
        <taxon>Eukaryota</taxon>
        <taxon>Viridiplantae</taxon>
        <taxon>Streptophyta</taxon>
        <taxon>Embryophyta</taxon>
        <taxon>Tracheophyta</taxon>
        <taxon>Spermatophyta</taxon>
        <taxon>Magnoliopsida</taxon>
        <taxon>eudicotyledons</taxon>
        <taxon>Gunneridae</taxon>
        <taxon>Pentapetalae</taxon>
        <taxon>rosids</taxon>
        <taxon>Vitales</taxon>
        <taxon>Vitaceae</taxon>
        <taxon>Viteae</taxon>
        <taxon>Vitis</taxon>
    </lineage>
</organism>
<feature type="chain" id="PRO_5019368169" evidence="1">
    <location>
        <begin position="27"/>
        <end position="226"/>
    </location>
</feature>
<dbReference type="EMBL" id="QGNW01000180">
    <property type="protein sequence ID" value="RVW87721.1"/>
    <property type="molecule type" value="Genomic_DNA"/>
</dbReference>
<protein>
    <submittedName>
        <fullName evidence="2">Uncharacterized protein</fullName>
    </submittedName>
</protein>